<dbReference type="SMART" id="SM01027">
    <property type="entry name" value="Beta-Casp"/>
    <property type="match status" value="1"/>
</dbReference>
<dbReference type="SUPFAM" id="SSF56281">
    <property type="entry name" value="Metallo-hydrolase/oxidoreductase"/>
    <property type="match status" value="1"/>
</dbReference>
<dbReference type="InterPro" id="IPR022712">
    <property type="entry name" value="Beta_Casp"/>
</dbReference>
<evidence type="ECO:0008006" key="6">
    <source>
        <dbReference type="Google" id="ProtNLM"/>
    </source>
</evidence>
<dbReference type="OrthoDB" id="9803916at2"/>
<proteinExistence type="predicted"/>
<dbReference type="InterPro" id="IPR050698">
    <property type="entry name" value="MBL"/>
</dbReference>
<dbReference type="Gene3D" id="3.60.15.10">
    <property type="entry name" value="Ribonuclease Z/Hydroxyacylglutathione hydrolase-like"/>
    <property type="match status" value="1"/>
</dbReference>
<dbReference type="Proteomes" id="UP000076964">
    <property type="component" value="Unassembled WGS sequence"/>
</dbReference>
<dbReference type="PANTHER" id="PTHR11203:SF37">
    <property type="entry name" value="INTEGRATOR COMPLEX SUBUNIT 11"/>
    <property type="match status" value="1"/>
</dbReference>
<name>A0A177E5L6_9BACT</name>
<dbReference type="AlphaFoldDB" id="A0A177E5L6"/>
<dbReference type="Pfam" id="PF10996">
    <property type="entry name" value="Beta-Casp"/>
    <property type="match status" value="1"/>
</dbReference>
<reference evidence="4 5" key="1">
    <citation type="submission" date="2016-02" db="EMBL/GenBank/DDBJ databases">
        <title>Draft genome sequence of Thermodesulfatator sp. S606.</title>
        <authorList>
            <person name="Lai Q."/>
            <person name="Cao J."/>
            <person name="Dupont S."/>
            <person name="Shao Z."/>
            <person name="Jebbar M."/>
            <person name="Alain K."/>
        </authorList>
    </citation>
    <scope>NUCLEOTIDE SEQUENCE [LARGE SCALE GENOMIC DNA]</scope>
    <source>
        <strain evidence="4 5">S606</strain>
    </source>
</reference>
<dbReference type="PANTHER" id="PTHR11203">
    <property type="entry name" value="CLEAVAGE AND POLYADENYLATION SPECIFICITY FACTOR FAMILY MEMBER"/>
    <property type="match status" value="1"/>
</dbReference>
<dbReference type="STRING" id="1795632.TH606_08990"/>
<evidence type="ECO:0000313" key="5">
    <source>
        <dbReference type="Proteomes" id="UP000076964"/>
    </source>
</evidence>
<dbReference type="InterPro" id="IPR036866">
    <property type="entry name" value="RibonucZ/Hydroxyglut_hydro"/>
</dbReference>
<dbReference type="Pfam" id="PF00753">
    <property type="entry name" value="Lactamase_B"/>
    <property type="match status" value="1"/>
</dbReference>
<dbReference type="Gene3D" id="3.40.50.10890">
    <property type="match status" value="1"/>
</dbReference>
<keyword evidence="1" id="KW-0378">Hydrolase</keyword>
<accession>A0A177E5L6</accession>
<dbReference type="EMBL" id="LSFI01000043">
    <property type="protein sequence ID" value="OAG27068.1"/>
    <property type="molecule type" value="Genomic_DNA"/>
</dbReference>
<protein>
    <recommendedName>
        <fullName evidence="6">MBL fold metallo-hydrolase</fullName>
    </recommendedName>
</protein>
<evidence type="ECO:0000313" key="4">
    <source>
        <dbReference type="EMBL" id="OAG27068.1"/>
    </source>
</evidence>
<organism evidence="4 5">
    <name type="scientific">Thermodesulfatator autotrophicus</name>
    <dbReference type="NCBI Taxonomy" id="1795632"/>
    <lineage>
        <taxon>Bacteria</taxon>
        <taxon>Pseudomonadati</taxon>
        <taxon>Thermodesulfobacteriota</taxon>
        <taxon>Thermodesulfobacteria</taxon>
        <taxon>Thermodesulfobacteriales</taxon>
        <taxon>Thermodesulfatatoraceae</taxon>
        <taxon>Thermodesulfatator</taxon>
    </lineage>
</organism>
<dbReference type="RefSeq" id="WP_068543097.1">
    <property type="nucleotide sequence ID" value="NZ_LSFI01000043.1"/>
</dbReference>
<dbReference type="GO" id="GO:0004521">
    <property type="term" value="F:RNA endonuclease activity"/>
    <property type="evidence" value="ECO:0007669"/>
    <property type="project" value="TreeGrafter"/>
</dbReference>
<dbReference type="CDD" id="cd16295">
    <property type="entry name" value="TTHA0252-CPSF-like_MBL-fold"/>
    <property type="match status" value="1"/>
</dbReference>
<evidence type="ECO:0000259" key="2">
    <source>
        <dbReference type="SMART" id="SM00849"/>
    </source>
</evidence>
<dbReference type="SMART" id="SM00849">
    <property type="entry name" value="Lactamase_B"/>
    <property type="match status" value="1"/>
</dbReference>
<feature type="domain" description="Metallo-beta-lactamase" evidence="2">
    <location>
        <begin position="14"/>
        <end position="224"/>
    </location>
</feature>
<feature type="domain" description="Beta-Casp" evidence="3">
    <location>
        <begin position="229"/>
        <end position="354"/>
    </location>
</feature>
<evidence type="ECO:0000259" key="3">
    <source>
        <dbReference type="SMART" id="SM01027"/>
    </source>
</evidence>
<dbReference type="Pfam" id="PF07521">
    <property type="entry name" value="RMMBL"/>
    <property type="match status" value="1"/>
</dbReference>
<comment type="caution">
    <text evidence="4">The sequence shown here is derived from an EMBL/GenBank/DDBJ whole genome shotgun (WGS) entry which is preliminary data.</text>
</comment>
<gene>
    <name evidence="4" type="ORF">TH606_08990</name>
</gene>
<evidence type="ECO:0000256" key="1">
    <source>
        <dbReference type="ARBA" id="ARBA00022801"/>
    </source>
</evidence>
<sequence length="439" mass="49736">MGSLTFIGACGTVTGSAYLLESKGKKILIDCGLYQEEDFLAYNRSFPFEPKEIDYVILTHAHLDHSGRLLELVRDGFRGEILTTQPTIELLDIVLNDRLHLEPQIGPRNLPDKVRELCWAFEYGEMVDIPGDIHFRFQDAGHILGAANVELWCEGKKIVFSGDIGRPGTPIIRDPTPVKTADYVIMESTYGGRKHPPFSLAKRQLKAIVTSAQKERVRVFIPSFAIGRTQELLYFFNELVEDGEIKPLPVIVDSPMALKVTKVYARHTELYDEEALKRLERGDKIFSFPLLFSAASRKASQRIEELSPPYVVIAGSGMVTGGRIIEHLKRHLPSRKTFVVFVGYQAKGTPGRAILERLPRVKLNHSTVENRARIFRIEAFSAHADHNELLIWLGHFQEKPKRVFLTHGEPRARSKLLKAIREKYGLKVEAPGLNRKFVF</sequence>
<dbReference type="InterPro" id="IPR001279">
    <property type="entry name" value="Metallo-B-lactamas"/>
</dbReference>
<keyword evidence="5" id="KW-1185">Reference proteome</keyword>
<dbReference type="GO" id="GO:0016787">
    <property type="term" value="F:hydrolase activity"/>
    <property type="evidence" value="ECO:0007669"/>
    <property type="project" value="UniProtKB-KW"/>
</dbReference>
<dbReference type="InterPro" id="IPR011108">
    <property type="entry name" value="RMMBL"/>
</dbReference>